<evidence type="ECO:0000256" key="1">
    <source>
        <dbReference type="SAM" id="MobiDB-lite"/>
    </source>
</evidence>
<feature type="region of interest" description="Disordered" evidence="1">
    <location>
        <begin position="195"/>
        <end position="218"/>
    </location>
</feature>
<organism evidence="3">
    <name type="scientific">marine metagenome</name>
    <dbReference type="NCBI Taxonomy" id="408172"/>
    <lineage>
        <taxon>unclassified sequences</taxon>
        <taxon>metagenomes</taxon>
        <taxon>ecological metagenomes</taxon>
    </lineage>
</organism>
<dbReference type="AlphaFoldDB" id="A0A382B9Q5"/>
<protein>
    <recommendedName>
        <fullName evidence="2">YHYH domain-containing protein</fullName>
    </recommendedName>
</protein>
<proteinExistence type="predicted"/>
<dbReference type="Pfam" id="PF14240">
    <property type="entry name" value="YHYH"/>
    <property type="match status" value="2"/>
</dbReference>
<gene>
    <name evidence="3" type="ORF">METZ01_LOCUS163352</name>
</gene>
<dbReference type="InterPro" id="IPR025924">
    <property type="entry name" value="YHYH_dom"/>
</dbReference>
<name>A0A382B9Q5_9ZZZZ</name>
<dbReference type="PANTHER" id="PTHR30289:SF8">
    <property type="entry name" value="YHYH DOMAIN-CONTAINING PROTEIN"/>
    <property type="match status" value="1"/>
</dbReference>
<accession>A0A382B9Q5</accession>
<evidence type="ECO:0000259" key="2">
    <source>
        <dbReference type="Pfam" id="PF14240"/>
    </source>
</evidence>
<feature type="domain" description="YHYH" evidence="2">
    <location>
        <begin position="149"/>
        <end position="256"/>
    </location>
</feature>
<sequence>MAYGQTYTYFGDMNRNCHIGLPDLNNMAQGILDHDGIAYDLQVDPDGNGKYDIMDLLLSVNAFLDDTPVVSHPLARYPFLDVTIENNCNFLSVFCNDVPNHTSPYFIQYEADGFYFIDQNGDGVNDMYSEPHTGMNVNPNRISEQNYVFHLPLAPEVATSPSATNLGPIGVIINGVTFYNEYEGPDMPLDDQTMNSFDEFNGHPAPNQQGGGGNPPYPGRYHYHVEPLYLTEVEPNASYTRLLGYALDGFPVYGPLNPDGSTPELDDYNGEFSPTTEYPSGIYHYHVTDDPPYLIGAFIGTPGSVDN</sequence>
<dbReference type="EMBL" id="UINC01028822">
    <property type="protein sequence ID" value="SVB10498.1"/>
    <property type="molecule type" value="Genomic_DNA"/>
</dbReference>
<evidence type="ECO:0000313" key="3">
    <source>
        <dbReference type="EMBL" id="SVB10498.1"/>
    </source>
</evidence>
<feature type="domain" description="YHYH" evidence="2">
    <location>
        <begin position="261"/>
        <end position="300"/>
    </location>
</feature>
<reference evidence="3" key="1">
    <citation type="submission" date="2018-05" db="EMBL/GenBank/DDBJ databases">
        <authorList>
            <person name="Lanie J.A."/>
            <person name="Ng W.-L."/>
            <person name="Kazmierczak K.M."/>
            <person name="Andrzejewski T.M."/>
            <person name="Davidsen T.M."/>
            <person name="Wayne K.J."/>
            <person name="Tettelin H."/>
            <person name="Glass J.I."/>
            <person name="Rusch D."/>
            <person name="Podicherti R."/>
            <person name="Tsui H.-C.T."/>
            <person name="Winkler M.E."/>
        </authorList>
    </citation>
    <scope>NUCLEOTIDE SEQUENCE</scope>
</reference>
<dbReference type="PANTHER" id="PTHR30289">
    <property type="entry name" value="UNCHARACTERIZED PROTEIN YBCL-RELATED"/>
    <property type="match status" value="1"/>
</dbReference>